<reference evidence="10" key="1">
    <citation type="submission" date="2025-08" db="UniProtKB">
        <authorList>
            <consortium name="RefSeq"/>
        </authorList>
    </citation>
    <scope>IDENTIFICATION</scope>
    <source>
        <tissue evidence="10">Gonads</tissue>
    </source>
</reference>
<gene>
    <name evidence="10" type="primary">LOC106163325</name>
</gene>
<keyword evidence="6 8" id="KW-1133">Transmembrane helix</keyword>
<dbReference type="InParanoid" id="A0A1S3IDM2"/>
<keyword evidence="9" id="KW-1185">Reference proteome</keyword>
<proteinExistence type="inferred from homology"/>
<dbReference type="Pfam" id="PF01697">
    <property type="entry name" value="Glyco_transf_92"/>
    <property type="match status" value="1"/>
</dbReference>
<sequence>MIPNFRKVMRSQEKNIHRCRLEAILRVRRFCSYRLAAFVILSILLQALLIYSDSAGKIEIGQQFAHVGERIFLGALDTKLSYGQYSRLMVYRLAYEPRSEWVAVCDGESFKTHDSTKIALRHVEIFQTLGDTNVHVIQAVVDDRLRNVKFIRLLAVGLMPGPGEELYCMYDCPSPPVERCSVKAQYAMLAAGNQSDYPKYEWKRKSMMNVNVFACPLRNEDNPKAVTMVTRSCGYSHNMVSLSHLDLLGVQVPQRDVAVCVHVVNQSLLPSAYEDPNALIMWVEYLTLMGIDKIFMYHAYLGEKNQKVVKQYKNELLSDIEFTDWNNVTRNLDHVVASEAGINHCLYKNLMLFHNIIVMTVEDWLIPGDGIANIKQVVRSTDFHEDMDNNIGFRIHSTKMESREHTSKSFVVRPRKVLAFSANHFIPLSEKVSFQYLKSGYFSMTSFEGFQAHSMLDHIRAPLAKQVAYRLKRSSGT</sequence>
<evidence type="ECO:0000313" key="9">
    <source>
        <dbReference type="Proteomes" id="UP000085678"/>
    </source>
</evidence>
<dbReference type="InterPro" id="IPR008166">
    <property type="entry name" value="Glyco_transf_92"/>
</dbReference>
<evidence type="ECO:0000256" key="1">
    <source>
        <dbReference type="ARBA" id="ARBA00004167"/>
    </source>
</evidence>
<evidence type="ECO:0000256" key="7">
    <source>
        <dbReference type="ARBA" id="ARBA00023136"/>
    </source>
</evidence>
<dbReference type="KEGG" id="lak:106163325"/>
<evidence type="ECO:0000313" key="10">
    <source>
        <dbReference type="RefSeq" id="XP_013396337.1"/>
    </source>
</evidence>
<evidence type="ECO:0000256" key="2">
    <source>
        <dbReference type="ARBA" id="ARBA00007647"/>
    </source>
</evidence>
<keyword evidence="4 8" id="KW-0808">Transferase</keyword>
<dbReference type="PANTHER" id="PTHR21461">
    <property type="entry name" value="GLYCOSYLTRANSFERASE FAMILY 92 PROTEIN"/>
    <property type="match status" value="1"/>
</dbReference>
<dbReference type="GO" id="GO:0016757">
    <property type="term" value="F:glycosyltransferase activity"/>
    <property type="evidence" value="ECO:0007669"/>
    <property type="project" value="UniProtKB-UniRule"/>
</dbReference>
<comment type="similarity">
    <text evidence="2 8">Belongs to the glycosyltransferase 92 family.</text>
</comment>
<protein>
    <recommendedName>
        <fullName evidence="8">Glycosyltransferase family 92 protein</fullName>
        <ecNumber evidence="8">2.4.1.-</ecNumber>
    </recommendedName>
</protein>
<dbReference type="EC" id="2.4.1.-" evidence="8"/>
<dbReference type="GO" id="GO:0016020">
    <property type="term" value="C:membrane"/>
    <property type="evidence" value="ECO:0007669"/>
    <property type="project" value="UniProtKB-SubCell"/>
</dbReference>
<dbReference type="OrthoDB" id="6282219at2759"/>
<evidence type="ECO:0000256" key="3">
    <source>
        <dbReference type="ARBA" id="ARBA00022676"/>
    </source>
</evidence>
<comment type="subcellular location">
    <subcellularLocation>
        <location evidence="1">Membrane</location>
        <topology evidence="1">Single-pass membrane protein</topology>
    </subcellularLocation>
</comment>
<dbReference type="OMA" id="NIGFRIH"/>
<organism evidence="9 10">
    <name type="scientific">Lingula anatina</name>
    <name type="common">Brachiopod</name>
    <name type="synonym">Lingula unguis</name>
    <dbReference type="NCBI Taxonomy" id="7574"/>
    <lineage>
        <taxon>Eukaryota</taxon>
        <taxon>Metazoa</taxon>
        <taxon>Spiralia</taxon>
        <taxon>Lophotrochozoa</taxon>
        <taxon>Brachiopoda</taxon>
        <taxon>Linguliformea</taxon>
        <taxon>Lingulata</taxon>
        <taxon>Lingulida</taxon>
        <taxon>Linguloidea</taxon>
        <taxon>Lingulidae</taxon>
        <taxon>Lingula</taxon>
    </lineage>
</organism>
<dbReference type="GO" id="GO:0005737">
    <property type="term" value="C:cytoplasm"/>
    <property type="evidence" value="ECO:0007669"/>
    <property type="project" value="TreeGrafter"/>
</dbReference>
<feature type="transmembrane region" description="Helical" evidence="8">
    <location>
        <begin position="35"/>
        <end position="52"/>
    </location>
</feature>
<name>A0A1S3IDM2_LINAN</name>
<dbReference type="Proteomes" id="UP000085678">
    <property type="component" value="Unplaced"/>
</dbReference>
<keyword evidence="5 8" id="KW-0812">Transmembrane</keyword>
<evidence type="ECO:0000256" key="4">
    <source>
        <dbReference type="ARBA" id="ARBA00022679"/>
    </source>
</evidence>
<dbReference type="GeneID" id="106163325"/>
<evidence type="ECO:0000256" key="8">
    <source>
        <dbReference type="RuleBase" id="RU366017"/>
    </source>
</evidence>
<evidence type="ECO:0000256" key="6">
    <source>
        <dbReference type="ARBA" id="ARBA00022989"/>
    </source>
</evidence>
<dbReference type="AlphaFoldDB" id="A0A1S3IDM2"/>
<evidence type="ECO:0000256" key="5">
    <source>
        <dbReference type="ARBA" id="ARBA00022692"/>
    </source>
</evidence>
<accession>A0A1S3IDM2</accession>
<keyword evidence="7 8" id="KW-0472">Membrane</keyword>
<dbReference type="PANTHER" id="PTHR21461:SF69">
    <property type="entry name" value="GLYCOSYLTRANSFERASE FAMILY 92 PROTEIN"/>
    <property type="match status" value="1"/>
</dbReference>
<dbReference type="RefSeq" id="XP_013396337.1">
    <property type="nucleotide sequence ID" value="XM_013540883.2"/>
</dbReference>
<keyword evidence="3 8" id="KW-0328">Glycosyltransferase</keyword>